<name>A0A1Y2IEM0_TRAC3</name>
<feature type="compositionally biased region" description="Basic and acidic residues" evidence="1">
    <location>
        <begin position="242"/>
        <end position="251"/>
    </location>
</feature>
<dbReference type="OrthoDB" id="2755496at2759"/>
<keyword evidence="3" id="KW-1185">Reference proteome</keyword>
<feature type="compositionally biased region" description="Polar residues" evidence="1">
    <location>
        <begin position="331"/>
        <end position="346"/>
    </location>
</feature>
<feature type="compositionally biased region" description="Polar residues" evidence="1">
    <location>
        <begin position="89"/>
        <end position="105"/>
    </location>
</feature>
<feature type="compositionally biased region" description="Polar residues" evidence="1">
    <location>
        <begin position="213"/>
        <end position="235"/>
    </location>
</feature>
<organism evidence="2 3">
    <name type="scientific">Trametes coccinea (strain BRFM310)</name>
    <name type="common">Pycnoporus coccineus</name>
    <dbReference type="NCBI Taxonomy" id="1353009"/>
    <lineage>
        <taxon>Eukaryota</taxon>
        <taxon>Fungi</taxon>
        <taxon>Dikarya</taxon>
        <taxon>Basidiomycota</taxon>
        <taxon>Agaricomycotina</taxon>
        <taxon>Agaricomycetes</taxon>
        <taxon>Polyporales</taxon>
        <taxon>Polyporaceae</taxon>
        <taxon>Trametes</taxon>
    </lineage>
</organism>
<feature type="region of interest" description="Disordered" evidence="1">
    <location>
        <begin position="310"/>
        <end position="372"/>
    </location>
</feature>
<sequence length="390" mass="41694">MHSRTKASDRTRSSDNLHHRPSPRQRALNSDVSPTGGARYLRDDLPREPRNSHHHGDEVDRKGKRRADDRADASDVPSRPDPSREEETTTASGSVRAGMQSNVNTRPPSHASSRDDPPSSSAVSTPPYCTDQSGPIAQNANDQSKSAASPVATSVNDTDRAKSPGHPASKTGKDELPGGSPKSRSEGRPPVRIRRNPWQAMQQYLADGAGGSRPTSSKDTTSGSELPSTAQSQAQRDAAVNPRDKALRPEDPSPPGEAVPSLLLRLSDPVPPASATSRNPSSRVPDATRAYPLVHEDGKRITASEMIGRTRATSDKPTTAVEIGAGPSRTPRVQHSGTVRESQQSPRVVGGSDVSAVEQMSSENAARPGGTLRNHHSCILRKLTARFRTH</sequence>
<feature type="compositionally biased region" description="Basic and acidic residues" evidence="1">
    <location>
        <begin position="40"/>
        <end position="73"/>
    </location>
</feature>
<evidence type="ECO:0000313" key="3">
    <source>
        <dbReference type="Proteomes" id="UP000193067"/>
    </source>
</evidence>
<protein>
    <submittedName>
        <fullName evidence="2">Uncharacterized protein</fullName>
    </submittedName>
</protein>
<evidence type="ECO:0000256" key="1">
    <source>
        <dbReference type="SAM" id="MobiDB-lite"/>
    </source>
</evidence>
<accession>A0A1Y2IEM0</accession>
<dbReference type="EMBL" id="KZ084126">
    <property type="protein sequence ID" value="OSC99629.1"/>
    <property type="molecule type" value="Genomic_DNA"/>
</dbReference>
<feature type="compositionally biased region" description="Polar residues" evidence="1">
    <location>
        <begin position="130"/>
        <end position="156"/>
    </location>
</feature>
<feature type="compositionally biased region" description="Basic and acidic residues" evidence="1">
    <location>
        <begin position="1"/>
        <end position="18"/>
    </location>
</feature>
<feature type="region of interest" description="Disordered" evidence="1">
    <location>
        <begin position="1"/>
        <end position="295"/>
    </location>
</feature>
<reference evidence="2 3" key="1">
    <citation type="journal article" date="2015" name="Biotechnol. Biofuels">
        <title>Enhanced degradation of softwood versus hardwood by the white-rot fungus Pycnoporus coccineus.</title>
        <authorList>
            <person name="Couturier M."/>
            <person name="Navarro D."/>
            <person name="Chevret D."/>
            <person name="Henrissat B."/>
            <person name="Piumi F."/>
            <person name="Ruiz-Duenas F.J."/>
            <person name="Martinez A.T."/>
            <person name="Grigoriev I.V."/>
            <person name="Riley R."/>
            <person name="Lipzen A."/>
            <person name="Berrin J.G."/>
            <person name="Master E.R."/>
            <person name="Rosso M.N."/>
        </authorList>
    </citation>
    <scope>NUCLEOTIDE SEQUENCE [LARGE SCALE GENOMIC DNA]</scope>
    <source>
        <strain evidence="2 3">BRFM310</strain>
    </source>
</reference>
<gene>
    <name evidence="2" type="ORF">PYCCODRAFT_822805</name>
</gene>
<evidence type="ECO:0000313" key="2">
    <source>
        <dbReference type="EMBL" id="OSC99629.1"/>
    </source>
</evidence>
<dbReference type="Proteomes" id="UP000193067">
    <property type="component" value="Unassembled WGS sequence"/>
</dbReference>
<proteinExistence type="predicted"/>
<dbReference type="AlphaFoldDB" id="A0A1Y2IEM0"/>